<reference evidence="5" key="1">
    <citation type="submission" date="2020-01" db="EMBL/GenBank/DDBJ databases">
        <authorList>
            <consortium name="DOE Joint Genome Institute"/>
            <person name="Haridas S."/>
            <person name="Albert R."/>
            <person name="Binder M."/>
            <person name="Bloem J."/>
            <person name="Labutti K."/>
            <person name="Salamov A."/>
            <person name="Andreopoulos B."/>
            <person name="Baker S.E."/>
            <person name="Barry K."/>
            <person name="Bills G."/>
            <person name="Bluhm B.H."/>
            <person name="Cannon C."/>
            <person name="Castanera R."/>
            <person name="Culley D.E."/>
            <person name="Daum C."/>
            <person name="Ezra D."/>
            <person name="Gonzalez J.B."/>
            <person name="Henrissat B."/>
            <person name="Kuo A."/>
            <person name="Liang C."/>
            <person name="Lipzen A."/>
            <person name="Lutzoni F."/>
            <person name="Magnuson J."/>
            <person name="Mondo S."/>
            <person name="Nolan M."/>
            <person name="Ohm R."/>
            <person name="Pangilinan J."/>
            <person name="Park H.-J."/>
            <person name="Ramirez L."/>
            <person name="Alfaro M."/>
            <person name="Sun H."/>
            <person name="Tritt A."/>
            <person name="Yoshinaga Y."/>
            <person name="Zwiers L.-H."/>
            <person name="Turgeon B.G."/>
            <person name="Goodwin S.B."/>
            <person name="Spatafora J.W."/>
            <person name="Crous P.W."/>
            <person name="Grigoriev I.V."/>
        </authorList>
    </citation>
    <scope>NUCLEOTIDE SEQUENCE</scope>
    <source>
        <strain evidence="5">CBS 342.82</strain>
    </source>
</reference>
<dbReference type="Pfam" id="PF16761">
    <property type="entry name" value="Clr2_transil"/>
    <property type="match status" value="1"/>
</dbReference>
<accession>A0A6J3M1H7</accession>
<evidence type="ECO:0000313" key="5">
    <source>
        <dbReference type="RefSeq" id="XP_033458912.1"/>
    </source>
</evidence>
<evidence type="ECO:0000259" key="2">
    <source>
        <dbReference type="Pfam" id="PF10383"/>
    </source>
</evidence>
<proteinExistence type="predicted"/>
<dbReference type="InterPro" id="IPR038986">
    <property type="entry name" value="Clr2"/>
</dbReference>
<dbReference type="InterPro" id="IPR031915">
    <property type="entry name" value="Clr2_N"/>
</dbReference>
<dbReference type="OrthoDB" id="2421327at2759"/>
<keyword evidence="4" id="KW-1185">Reference proteome</keyword>
<feature type="compositionally biased region" description="Basic and acidic residues" evidence="1">
    <location>
        <begin position="25"/>
        <end position="44"/>
    </location>
</feature>
<dbReference type="RefSeq" id="XP_033458912.1">
    <property type="nucleotide sequence ID" value="XM_033602606.1"/>
</dbReference>
<feature type="domain" description="Cryptic loci regulator 2 C-terminal" evidence="2">
    <location>
        <begin position="402"/>
        <end position="527"/>
    </location>
</feature>
<reference evidence="5" key="2">
    <citation type="submission" date="2020-04" db="EMBL/GenBank/DDBJ databases">
        <authorList>
            <consortium name="NCBI Genome Project"/>
        </authorList>
    </citation>
    <scope>NUCLEOTIDE SEQUENCE</scope>
    <source>
        <strain evidence="5">CBS 342.82</strain>
    </source>
</reference>
<evidence type="ECO:0000313" key="4">
    <source>
        <dbReference type="Proteomes" id="UP000504637"/>
    </source>
</evidence>
<feature type="domain" description="Cryptic loci regulator 2 N-terminal" evidence="3">
    <location>
        <begin position="88"/>
        <end position="171"/>
    </location>
</feature>
<dbReference type="Proteomes" id="UP000504637">
    <property type="component" value="Unplaced"/>
</dbReference>
<dbReference type="PANTHER" id="PTHR38046">
    <property type="entry name" value="CRYPTIC LOCI REGULATOR 2"/>
    <property type="match status" value="1"/>
</dbReference>
<evidence type="ECO:0008006" key="6">
    <source>
        <dbReference type="Google" id="ProtNLM"/>
    </source>
</evidence>
<evidence type="ECO:0000259" key="3">
    <source>
        <dbReference type="Pfam" id="PF16761"/>
    </source>
</evidence>
<dbReference type="InterPro" id="IPR018839">
    <property type="entry name" value="Tscrpt-silencing_Clr2_C"/>
</dbReference>
<feature type="compositionally biased region" description="Pro residues" evidence="1">
    <location>
        <begin position="241"/>
        <end position="253"/>
    </location>
</feature>
<sequence length="686" mass="75697">MAPFKALYVRRSDGVLETAAKGRGKSGEKNQPTDEQLDQRPDKDGISDFYREVLLTDPKHLDWRRKLGGMLARQLDPGNDNVGSDCGYILACLPENYRLYEHVKKTEKDGKLEVKSKTHAAGGNDRQDAYLYGHPMGRKKRYRSPADFFPHLLWLGVDETGDPDNCSCKICCPEDLDSLGLSVPKPERPAAESKVSTTPAVATTVAQAKPPQQPAPKPKTEAPAVQAQAQKSSAPTQTHKPTPPPQHLQPTPLPQKRSEDQVMDSRYGIFMYRVGELVWFQRGQPWGLGVITRRWLAKSQIFYTVQPLSYPGHNPTAVVKSSNAELRPWLAWSVPPFTNEALNKVSVTYDTADWQGIANQNYGTGDIGVDGSILAAKAIDASYTLFGHQGNAQQDDVIEARYDGIFLGAEKIWVGEPVRLHIGTGTDIMVIQAIIDRKRLSANKQIVQQSILFQGDVYHLTTIAHTNPNIPSPASLNSNPHLPGRLTQDLAIRNNKSMQVKRSVSYWSLVSNLARVDVTDIKGRWYEATILLPILGQKEYNEELSRGEVPESSLRMNCHGDATYGSSRDRDALPRAQRRYTAKDTRLAAFGAAVPPQTILRDGNDPPNAQQQQQQPATHSNVMNLDDMEIDPRFDTAQPATSASVGAGVASTPHHAGSGAMDLYSNLNGLSGDHNFQTHQSRGGYY</sequence>
<dbReference type="PANTHER" id="PTHR38046:SF1">
    <property type="entry name" value="CRYPTIC LOCI REGULATOR 2"/>
    <property type="match status" value="1"/>
</dbReference>
<feature type="compositionally biased region" description="Low complexity" evidence="1">
    <location>
        <begin position="193"/>
        <end position="210"/>
    </location>
</feature>
<reference evidence="5" key="3">
    <citation type="submission" date="2025-08" db="UniProtKB">
        <authorList>
            <consortium name="RefSeq"/>
        </authorList>
    </citation>
    <scope>IDENTIFICATION</scope>
    <source>
        <strain evidence="5">CBS 342.82</strain>
    </source>
</reference>
<dbReference type="GeneID" id="54360406"/>
<dbReference type="GO" id="GO:0070824">
    <property type="term" value="C:SHREC complex"/>
    <property type="evidence" value="ECO:0007669"/>
    <property type="project" value="InterPro"/>
</dbReference>
<dbReference type="GO" id="GO:0033553">
    <property type="term" value="C:rDNA heterochromatin"/>
    <property type="evidence" value="ECO:0007669"/>
    <property type="project" value="TreeGrafter"/>
</dbReference>
<protein>
    <recommendedName>
        <fullName evidence="6">Cryptic loci regulator 2 N-terminal domain-containing protein</fullName>
    </recommendedName>
</protein>
<dbReference type="Pfam" id="PF10383">
    <property type="entry name" value="Clr2"/>
    <property type="match status" value="1"/>
</dbReference>
<feature type="region of interest" description="Disordered" evidence="1">
    <location>
        <begin position="18"/>
        <end position="44"/>
    </location>
</feature>
<gene>
    <name evidence="5" type="ORF">K489DRAFT_359820</name>
</gene>
<feature type="region of interest" description="Disordered" evidence="1">
    <location>
        <begin position="183"/>
        <end position="260"/>
    </location>
</feature>
<dbReference type="GO" id="GO:0030466">
    <property type="term" value="P:silent mating-type cassette heterochromatin formation"/>
    <property type="evidence" value="ECO:0007669"/>
    <property type="project" value="TreeGrafter"/>
</dbReference>
<organism evidence="5">
    <name type="scientific">Dissoconium aciculare CBS 342.82</name>
    <dbReference type="NCBI Taxonomy" id="1314786"/>
    <lineage>
        <taxon>Eukaryota</taxon>
        <taxon>Fungi</taxon>
        <taxon>Dikarya</taxon>
        <taxon>Ascomycota</taxon>
        <taxon>Pezizomycotina</taxon>
        <taxon>Dothideomycetes</taxon>
        <taxon>Dothideomycetidae</taxon>
        <taxon>Mycosphaerellales</taxon>
        <taxon>Dissoconiaceae</taxon>
        <taxon>Dissoconium</taxon>
    </lineage>
</organism>
<evidence type="ECO:0000256" key="1">
    <source>
        <dbReference type="SAM" id="MobiDB-lite"/>
    </source>
</evidence>
<dbReference type="AlphaFoldDB" id="A0A6J3M1H7"/>
<feature type="region of interest" description="Disordered" evidence="1">
    <location>
        <begin position="593"/>
        <end position="622"/>
    </location>
</feature>
<name>A0A6J3M1H7_9PEZI</name>
<dbReference type="GO" id="GO:0031934">
    <property type="term" value="C:mating-type region heterochromatin"/>
    <property type="evidence" value="ECO:0007669"/>
    <property type="project" value="TreeGrafter"/>
</dbReference>